<keyword evidence="3" id="KW-1185">Reference proteome</keyword>
<name>A0ABS8GSD6_9FLAO</name>
<evidence type="ECO:0008006" key="4">
    <source>
        <dbReference type="Google" id="ProtNLM"/>
    </source>
</evidence>
<keyword evidence="1" id="KW-0732">Signal</keyword>
<dbReference type="PROSITE" id="PS51257">
    <property type="entry name" value="PROKAR_LIPOPROTEIN"/>
    <property type="match status" value="1"/>
</dbReference>
<evidence type="ECO:0000313" key="2">
    <source>
        <dbReference type="EMBL" id="MCC4212152.1"/>
    </source>
</evidence>
<accession>A0ABS8GSD6</accession>
<reference evidence="2 3" key="1">
    <citation type="submission" date="2021-11" db="EMBL/GenBank/DDBJ databases">
        <title>Seasonal and diel survey of microbial diversity of the Tyrrhenian coast.</title>
        <authorList>
            <person name="Gattoni G."/>
            <person name="Corral P."/>
        </authorList>
    </citation>
    <scope>NUCLEOTIDE SEQUENCE [LARGE SCALE GENOMIC DNA]</scope>
    <source>
        <strain evidence="2 3">Mr9</strain>
    </source>
</reference>
<protein>
    <recommendedName>
        <fullName evidence="4">Lipoprotein</fullName>
    </recommendedName>
</protein>
<evidence type="ECO:0000313" key="3">
    <source>
        <dbReference type="Proteomes" id="UP001197770"/>
    </source>
</evidence>
<dbReference type="RefSeq" id="WP_228229244.1">
    <property type="nucleotide sequence ID" value="NZ_JAJGMW010000005.1"/>
</dbReference>
<feature type="chain" id="PRO_5045051733" description="Lipoprotein" evidence="1">
    <location>
        <begin position="23"/>
        <end position="141"/>
    </location>
</feature>
<proteinExistence type="predicted"/>
<dbReference type="EMBL" id="JAJGMW010000005">
    <property type="protein sequence ID" value="MCC4212152.1"/>
    <property type="molecule type" value="Genomic_DNA"/>
</dbReference>
<dbReference type="Proteomes" id="UP001197770">
    <property type="component" value="Unassembled WGS sequence"/>
</dbReference>
<organism evidence="2 3">
    <name type="scientific">Leeuwenhoekiella parthenopeia</name>
    <dbReference type="NCBI Taxonomy" id="2890320"/>
    <lineage>
        <taxon>Bacteria</taxon>
        <taxon>Pseudomonadati</taxon>
        <taxon>Bacteroidota</taxon>
        <taxon>Flavobacteriia</taxon>
        <taxon>Flavobacteriales</taxon>
        <taxon>Flavobacteriaceae</taxon>
        <taxon>Leeuwenhoekiella</taxon>
    </lineage>
</organism>
<gene>
    <name evidence="2" type="ORF">LLW17_05420</name>
</gene>
<sequence>MMHLKWLSLFILMIITSCGGSSELVNDPPFKILEAEKEPLQVDGHKVFFRTSALPRDVAFKSMYFGQRKATVLWDAENTYYADFPLYTSDGEKVLSSNMAEESKNPLPVMPVEVPHAIKENEALLHYSVGEDSFYTIFEVQ</sequence>
<comment type="caution">
    <text evidence="2">The sequence shown here is derived from an EMBL/GenBank/DDBJ whole genome shotgun (WGS) entry which is preliminary data.</text>
</comment>
<evidence type="ECO:0000256" key="1">
    <source>
        <dbReference type="SAM" id="SignalP"/>
    </source>
</evidence>
<feature type="signal peptide" evidence="1">
    <location>
        <begin position="1"/>
        <end position="22"/>
    </location>
</feature>